<dbReference type="AlphaFoldDB" id="M0N4B4"/>
<evidence type="ECO:0000313" key="3">
    <source>
        <dbReference type="Proteomes" id="UP000011625"/>
    </source>
</evidence>
<accession>M0N4B4</accession>
<organism evidence="2 3">
    <name type="scientific">Halococcus salifodinae DSM 8989</name>
    <dbReference type="NCBI Taxonomy" id="1227456"/>
    <lineage>
        <taxon>Archaea</taxon>
        <taxon>Methanobacteriati</taxon>
        <taxon>Methanobacteriota</taxon>
        <taxon>Stenosarchaea group</taxon>
        <taxon>Halobacteria</taxon>
        <taxon>Halobacteriales</taxon>
        <taxon>Halococcaceae</taxon>
        <taxon>Halococcus</taxon>
    </lineage>
</organism>
<sequence length="203" mass="21504">MSDDTTMATTAMPTAGESPATTVGSAAGSEAFRFLAFEQPGTYTYEVTTGGADGQKQSGEYVIDVVQAAEDQYEVQVSFSMGEMSNQQTFTGTRQAIQQQMLSSQVGAFLAPLATMTGFYGGRPLQVGQSWSYSSQQGTVGFEVTGEDSYAGVDCFVPQASVNGTTVHEACVSPDRGLAPYTAYYDESGTLTFEMELTSYEAG</sequence>
<dbReference type="Proteomes" id="UP000011625">
    <property type="component" value="Unassembled WGS sequence"/>
</dbReference>
<keyword evidence="3" id="KW-1185">Reference proteome</keyword>
<feature type="compositionally biased region" description="Low complexity" evidence="1">
    <location>
        <begin position="1"/>
        <end position="15"/>
    </location>
</feature>
<proteinExistence type="predicted"/>
<feature type="region of interest" description="Disordered" evidence="1">
    <location>
        <begin position="1"/>
        <end position="23"/>
    </location>
</feature>
<dbReference type="PATRIC" id="fig|1227456.3.peg.2017"/>
<protein>
    <submittedName>
        <fullName evidence="2">Uncharacterized protein</fullName>
    </submittedName>
</protein>
<reference evidence="2 3" key="1">
    <citation type="journal article" date="2014" name="PLoS Genet.">
        <title>Phylogenetically driven sequencing of extremely halophilic archaea reveals strategies for static and dynamic osmo-response.</title>
        <authorList>
            <person name="Becker E.A."/>
            <person name="Seitzer P.M."/>
            <person name="Tritt A."/>
            <person name="Larsen D."/>
            <person name="Krusor M."/>
            <person name="Yao A.I."/>
            <person name="Wu D."/>
            <person name="Madern D."/>
            <person name="Eisen J.A."/>
            <person name="Darling A.E."/>
            <person name="Facciotti M.T."/>
        </authorList>
    </citation>
    <scope>NUCLEOTIDE SEQUENCE [LARGE SCALE GENOMIC DNA]</scope>
    <source>
        <strain evidence="2 3">DSM 8989</strain>
    </source>
</reference>
<evidence type="ECO:0000256" key="1">
    <source>
        <dbReference type="SAM" id="MobiDB-lite"/>
    </source>
</evidence>
<dbReference type="STRING" id="1227456.C450_09978"/>
<comment type="caution">
    <text evidence="2">The sequence shown here is derived from an EMBL/GenBank/DDBJ whole genome shotgun (WGS) entry which is preliminary data.</text>
</comment>
<name>M0N4B4_9EURY</name>
<gene>
    <name evidence="2" type="ORF">C450_09978</name>
</gene>
<evidence type="ECO:0000313" key="2">
    <source>
        <dbReference type="EMBL" id="EMA52787.1"/>
    </source>
</evidence>
<dbReference type="EMBL" id="AOME01000053">
    <property type="protein sequence ID" value="EMA52787.1"/>
    <property type="molecule type" value="Genomic_DNA"/>
</dbReference>
<dbReference type="OrthoDB" id="214412at2157"/>
<dbReference type="RefSeq" id="WP_005043096.1">
    <property type="nucleotide sequence ID" value="NZ_AOME01000053.1"/>
</dbReference>